<dbReference type="Pfam" id="PF05103">
    <property type="entry name" value="DivIVA"/>
    <property type="match status" value="1"/>
</dbReference>
<evidence type="ECO:0000256" key="2">
    <source>
        <dbReference type="ARBA" id="ARBA00009008"/>
    </source>
</evidence>
<comment type="caution">
    <text evidence="11">The sequence shown here is derived from an EMBL/GenBank/DDBJ whole genome shotgun (WGS) entry which is preliminary data.</text>
</comment>
<keyword evidence="6 9" id="KW-0175">Coiled coil</keyword>
<name>A0AAP3ET42_MICLU</name>
<evidence type="ECO:0000313" key="11">
    <source>
        <dbReference type="EMBL" id="MCV7629124.1"/>
    </source>
</evidence>
<dbReference type="NCBIfam" id="TIGR03544">
    <property type="entry name" value="DivI1A_domain"/>
    <property type="match status" value="1"/>
</dbReference>
<evidence type="ECO:0000256" key="9">
    <source>
        <dbReference type="SAM" id="Coils"/>
    </source>
</evidence>
<comment type="subcellular location">
    <subcellularLocation>
        <location evidence="1">Cytoplasm</location>
    </subcellularLocation>
</comment>
<dbReference type="PANTHER" id="PTHR35794">
    <property type="entry name" value="CELL DIVISION PROTEIN DIVIVA"/>
    <property type="match status" value="1"/>
</dbReference>
<organism evidence="11 12">
    <name type="scientific">Micrococcus luteus</name>
    <name type="common">Micrococcus lysodeikticus</name>
    <dbReference type="NCBI Taxonomy" id="1270"/>
    <lineage>
        <taxon>Bacteria</taxon>
        <taxon>Bacillati</taxon>
        <taxon>Actinomycetota</taxon>
        <taxon>Actinomycetes</taxon>
        <taxon>Micrococcales</taxon>
        <taxon>Micrococcaceae</taxon>
        <taxon>Micrococcus</taxon>
    </lineage>
</organism>
<evidence type="ECO:0000256" key="3">
    <source>
        <dbReference type="ARBA" id="ARBA00018787"/>
    </source>
</evidence>
<dbReference type="InterPro" id="IPR007793">
    <property type="entry name" value="DivIVA_fam"/>
</dbReference>
<evidence type="ECO:0000256" key="10">
    <source>
        <dbReference type="SAM" id="MobiDB-lite"/>
    </source>
</evidence>
<feature type="coiled-coil region" evidence="9">
    <location>
        <begin position="125"/>
        <end position="167"/>
    </location>
</feature>
<protein>
    <recommendedName>
        <fullName evidence="3">Cell wall synthesis protein Wag31</fullName>
    </recommendedName>
    <alternativeName>
        <fullName evidence="8">Antigen 84</fullName>
    </alternativeName>
</protein>
<evidence type="ECO:0000256" key="4">
    <source>
        <dbReference type="ARBA" id="ARBA00022490"/>
    </source>
</evidence>
<reference evidence="11" key="1">
    <citation type="submission" date="2023-06" db="EMBL/GenBank/DDBJ databases">
        <title>lsaBGC provides a comprehensive framework for evolutionary analysis of biosynthetic gene clusters within focal taxa.</title>
        <authorList>
            <person name="Salamzade R."/>
            <person name="Sandstrom S."/>
            <person name="Kalan L.R."/>
        </authorList>
    </citation>
    <scope>NUCLEOTIDE SEQUENCE</scope>
    <source>
        <strain evidence="11">P3-SID899</strain>
    </source>
</reference>
<evidence type="ECO:0000256" key="6">
    <source>
        <dbReference type="ARBA" id="ARBA00023054"/>
    </source>
</evidence>
<evidence type="ECO:0000256" key="8">
    <source>
        <dbReference type="ARBA" id="ARBA00031737"/>
    </source>
</evidence>
<gene>
    <name evidence="11" type="ORF">M3A82_007195</name>
</gene>
<dbReference type="Proteomes" id="UP001205867">
    <property type="component" value="Unassembled WGS sequence"/>
</dbReference>
<dbReference type="InterPro" id="IPR019933">
    <property type="entry name" value="DivIVA_domain"/>
</dbReference>
<dbReference type="EMBL" id="JALXKZ020000014">
    <property type="protein sequence ID" value="MCV7629124.1"/>
    <property type="molecule type" value="Genomic_DNA"/>
</dbReference>
<evidence type="ECO:0000256" key="1">
    <source>
        <dbReference type="ARBA" id="ARBA00004496"/>
    </source>
</evidence>
<keyword evidence="7" id="KW-0131">Cell cycle</keyword>
<feature type="compositionally biased region" description="Low complexity" evidence="10">
    <location>
        <begin position="57"/>
        <end position="92"/>
    </location>
</feature>
<evidence type="ECO:0000256" key="5">
    <source>
        <dbReference type="ARBA" id="ARBA00022618"/>
    </source>
</evidence>
<dbReference type="RefSeq" id="WP_206480857.1">
    <property type="nucleotide sequence ID" value="NZ_JBFBLY010000001.1"/>
</dbReference>
<dbReference type="AlphaFoldDB" id="A0AAP3ET42"/>
<keyword evidence="5" id="KW-0132">Cell division</keyword>
<feature type="region of interest" description="Disordered" evidence="10">
    <location>
        <begin position="53"/>
        <end position="92"/>
    </location>
</feature>
<sequence>MALSWEDVVNKQFQPTKFREGYDQTEVDDFLDEIVAEFKRLIALNEQLESENAELRAGGAAPAAAPAADTPEAAATPASVEEAAPAAAPESADAAATSAAGVLAMAQRLHDEHVAAGEQRSTELVAEAEATAARLVSDAEEQKARTLEALAEEKAGLEGEVEQLRSFETDYRSRLTSYIEGQLREIRAQKRVEPPTPTA</sequence>
<keyword evidence="4" id="KW-0963">Cytoplasm</keyword>
<comment type="similarity">
    <text evidence="2">Belongs to the DivIVA family.</text>
</comment>
<evidence type="ECO:0000256" key="7">
    <source>
        <dbReference type="ARBA" id="ARBA00023306"/>
    </source>
</evidence>
<evidence type="ECO:0000313" key="12">
    <source>
        <dbReference type="Proteomes" id="UP001205867"/>
    </source>
</evidence>
<dbReference type="GO" id="GO:0005737">
    <property type="term" value="C:cytoplasm"/>
    <property type="evidence" value="ECO:0007669"/>
    <property type="project" value="UniProtKB-SubCell"/>
</dbReference>
<accession>A0AAP3ET42</accession>
<proteinExistence type="inferred from homology"/>
<dbReference type="GO" id="GO:0051301">
    <property type="term" value="P:cell division"/>
    <property type="evidence" value="ECO:0007669"/>
    <property type="project" value="UniProtKB-KW"/>
</dbReference>
<dbReference type="Gene3D" id="6.10.250.660">
    <property type="match status" value="1"/>
</dbReference>
<dbReference type="PANTHER" id="PTHR35794:SF2">
    <property type="entry name" value="CELL DIVISION PROTEIN DIVIVA"/>
    <property type="match status" value="1"/>
</dbReference>